<reference evidence="5" key="1">
    <citation type="journal article" date="2015" name="J. Biotechnol.">
        <title>The structure of the Cyberlindnera jadinii genome and its relation to Candida utilis analyzed by the occurrence of single nucleotide polymorphisms.</title>
        <authorList>
            <person name="Rupp O."/>
            <person name="Brinkrolf K."/>
            <person name="Buerth C."/>
            <person name="Kunigo M."/>
            <person name="Schneider J."/>
            <person name="Jaenicke S."/>
            <person name="Goesmann A."/>
            <person name="Puehler A."/>
            <person name="Jaeger K.-E."/>
            <person name="Ernst J.F."/>
        </authorList>
    </citation>
    <scope>NUCLEOTIDE SEQUENCE [LARGE SCALE GENOMIC DNA]</scope>
    <source>
        <strain evidence="5">ATCC 18201 / CBS 1600 / BCRC 20928 / JCM 3617 / NBRC 0987 / NRRL Y-1542</strain>
    </source>
</reference>
<protein>
    <recommendedName>
        <fullName evidence="6">AAR2-domain-containing protein</fullName>
    </recommendedName>
</protein>
<dbReference type="AlphaFoldDB" id="A0A0H5CHW8"/>
<dbReference type="EMBL" id="CDQK01000005">
    <property type="protein sequence ID" value="CEP24164.1"/>
    <property type="molecule type" value="Genomic_DNA"/>
</dbReference>
<name>A0A0H5CHW8_CYBJN</name>
<sequence length="351" mass="40371">MSRPLRTTIVMDNIPSDWIIGIDFNFFNSNSILRGIKLIGQGLHVVHWAQDSSSIRSGYYFNAQEGDVLVMYWDTANETMLIGDEVGEVNIKRHMESLSQYYPYMVGYPNGVSQWLRQVRHLKWNQVEYILPHGRIDSVVTSTDENNLLLKTLQSYSKNKNISNDPIVNSIIDQSDVELKFTLIDLSSQIRPNSSPEQKTKDSLDSSWFVRTLLVTGFNNNEDSLMGEFELAYVNMVIFANYSCSVQWLKIMKVMLNCKELVSERVSLFDKFVSQLYAMFKQFPEEYFTEFVDDSFLETNVGEFDFTVKELGLHALVRKVIDLKQLLSLRFGVVIQGLVEDDEDGPVIVDL</sequence>
<dbReference type="CDD" id="cd13778">
    <property type="entry name" value="Aar2_C"/>
    <property type="match status" value="1"/>
</dbReference>
<dbReference type="Pfam" id="PF05282">
    <property type="entry name" value="AAR2"/>
    <property type="match status" value="1"/>
</dbReference>
<dbReference type="PANTHER" id="PTHR12689">
    <property type="entry name" value="A1 CISTRON SPLICING FACTOR AAR2-RELATED"/>
    <property type="match status" value="1"/>
</dbReference>
<dbReference type="InterPro" id="IPR038514">
    <property type="entry name" value="AAR2_C_sf"/>
</dbReference>
<evidence type="ECO:0000259" key="3">
    <source>
        <dbReference type="Pfam" id="PF20981"/>
    </source>
</evidence>
<evidence type="ECO:0000256" key="1">
    <source>
        <dbReference type="ARBA" id="ARBA00006281"/>
    </source>
</evidence>
<dbReference type="Pfam" id="PF20981">
    <property type="entry name" value="AAR2_1st"/>
    <property type="match status" value="1"/>
</dbReference>
<proteinExistence type="inferred from homology"/>
<dbReference type="InterPro" id="IPR007946">
    <property type="entry name" value="AAR2"/>
</dbReference>
<evidence type="ECO:0000313" key="5">
    <source>
        <dbReference type="Proteomes" id="UP000038830"/>
    </source>
</evidence>
<dbReference type="CDD" id="cd13777">
    <property type="entry name" value="Aar2_N"/>
    <property type="match status" value="1"/>
</dbReference>
<dbReference type="Proteomes" id="UP000038830">
    <property type="component" value="Unassembled WGS sequence"/>
</dbReference>
<evidence type="ECO:0000313" key="4">
    <source>
        <dbReference type="EMBL" id="CEP24164.1"/>
    </source>
</evidence>
<dbReference type="GO" id="GO:0000244">
    <property type="term" value="P:spliceosomal tri-snRNP complex assembly"/>
    <property type="evidence" value="ECO:0007669"/>
    <property type="project" value="TreeGrafter"/>
</dbReference>
<evidence type="ECO:0000259" key="2">
    <source>
        <dbReference type="Pfam" id="PF05282"/>
    </source>
</evidence>
<gene>
    <name evidence="4" type="ORF">BN1211_4913</name>
</gene>
<comment type="similarity">
    <text evidence="1">Belongs to the AAR2 family.</text>
</comment>
<dbReference type="Gene3D" id="1.25.40.550">
    <property type="entry name" value="Aar2, C-terminal domain-like"/>
    <property type="match status" value="1"/>
</dbReference>
<feature type="domain" description="AAR2 N-terminal" evidence="3">
    <location>
        <begin position="7"/>
        <end position="132"/>
    </location>
</feature>
<accession>A0A0H5CHW8</accession>
<feature type="domain" description="AAR2 C-terminal" evidence="2">
    <location>
        <begin position="181"/>
        <end position="332"/>
    </location>
</feature>
<dbReference type="Gene3D" id="2.60.34.20">
    <property type="match status" value="1"/>
</dbReference>
<dbReference type="InterPro" id="IPR033647">
    <property type="entry name" value="Aar2_N"/>
</dbReference>
<evidence type="ECO:0008006" key="6">
    <source>
        <dbReference type="Google" id="ProtNLM"/>
    </source>
</evidence>
<dbReference type="PANTHER" id="PTHR12689:SF4">
    <property type="entry name" value="PROTEIN AAR2 HOMOLOG"/>
    <property type="match status" value="1"/>
</dbReference>
<dbReference type="InterPro" id="IPR033648">
    <property type="entry name" value="AAR2_C"/>
</dbReference>
<organism evidence="4 5">
    <name type="scientific">Cyberlindnera jadinii (strain ATCC 18201 / CBS 1600 / BCRC 20928 / JCM 3617 / NBRC 0987 / NRRL Y-1542)</name>
    <name type="common">Torula yeast</name>
    <name type="synonym">Candida utilis</name>
    <dbReference type="NCBI Taxonomy" id="983966"/>
    <lineage>
        <taxon>Eukaryota</taxon>
        <taxon>Fungi</taxon>
        <taxon>Dikarya</taxon>
        <taxon>Ascomycota</taxon>
        <taxon>Saccharomycotina</taxon>
        <taxon>Saccharomycetes</taxon>
        <taxon>Phaffomycetales</taxon>
        <taxon>Phaffomycetaceae</taxon>
        <taxon>Cyberlindnera</taxon>
    </lineage>
</organism>
<dbReference type="InterPro" id="IPR038516">
    <property type="entry name" value="AAR2_N_sf"/>
</dbReference>